<dbReference type="AlphaFoldDB" id="A0A1T5JNN8"/>
<evidence type="ECO:0000259" key="15">
    <source>
        <dbReference type="Pfam" id="PF11838"/>
    </source>
</evidence>
<dbReference type="GO" id="GO:0005737">
    <property type="term" value="C:cytoplasm"/>
    <property type="evidence" value="ECO:0007669"/>
    <property type="project" value="TreeGrafter"/>
</dbReference>
<evidence type="ECO:0000256" key="13">
    <source>
        <dbReference type="SAM" id="SignalP"/>
    </source>
</evidence>
<evidence type="ECO:0000256" key="11">
    <source>
        <dbReference type="PIRSR" id="PIRSR634016-4"/>
    </source>
</evidence>
<keyword evidence="13" id="KW-0732">Signal</keyword>
<dbReference type="GO" id="GO:0016020">
    <property type="term" value="C:membrane"/>
    <property type="evidence" value="ECO:0007669"/>
    <property type="project" value="TreeGrafter"/>
</dbReference>
<evidence type="ECO:0000256" key="2">
    <source>
        <dbReference type="ARBA" id="ARBA00010136"/>
    </source>
</evidence>
<dbReference type="EC" id="3.4.11.-" evidence="12"/>
<dbReference type="PANTHER" id="PTHR11533:SF174">
    <property type="entry name" value="PUROMYCIN-SENSITIVE AMINOPEPTIDASE-RELATED"/>
    <property type="match status" value="1"/>
</dbReference>
<sequence>MTVLRRTALACALMLATGLPAAYAAPVPATATASAADGMAIPKGPLPRTVVPSLVQLELKLDPKQERFSGVTRIEADVTEATRTVWMHGRDLDLKTITAILPSGKRIGLSAESVDVSGVLKLTAAETIPAGKARLEISFEAPFGQLQGAYRVKPDGNDYVITQMEPLGARNTFPGFDEPSFKQPWDITLIVPENDVAVANSAETKTESLGDGWKKVSFARTEALPSYLVAFAVGPWDVPKGPDIPATAIRKTPITLRGIAAKGQGERMRYTLDNTPVIVTKLEEYFGTPYPFDKLDNVAAPDFWAGAMENAGLIVYRDTLMFPDEKSTPRERQSYWGVSAHELAHQWFGDLVTMKWWDDLWLNEAFATWMGTKITGQLQPGFHADRGLLEGALEAMSEDSLVSTRRVHEPINDFTEIQSAFDGITYQKGGAVLSMFETYIGETKFRDGVRNYLKAHARGNATSGDLIAAVAAQSKDAAAVDAAFKSFIDQPGVPYVKVDVDCEGKTPSLHIEQKRYLPLGSAASANQSWGLPFCVRYQDGQEVREECSLVSQAKATVPLTQAKSCPAWVMPNAHGNGYYRYALGGDAGARLSAAFAKLDEREQRVYADSLEAAFTAGNIDAATYLASVPQLAAAEVRQTAAAPMGQLVWMKEHLAKDEAEQQAVAAYARKVYGPRLQAIGIDAKPGDSDDTRLLRRALIGFLYHTGESPELSSELIGRGRSVLGLKADGSVGSGTLNPEATPRDVRALSIEAAARVGDKATFDLLEKHLRATQDAQLRNELIYALGTLRDPALAERARGLVLEKGLFRRNEISSVLYSQMDEPAMRPAMRQWVDTHFTTLEASLSPAGAGLIGLYGGGMCSKADAQTLQAKFAERMKTIEGGPRALKQQAENIGLCADLRDAQRAKGFGSALK</sequence>
<dbReference type="SUPFAM" id="SSF63737">
    <property type="entry name" value="Leukotriene A4 hydrolase N-terminal domain"/>
    <property type="match status" value="1"/>
</dbReference>
<feature type="signal peptide" evidence="13">
    <location>
        <begin position="1"/>
        <end position="24"/>
    </location>
</feature>
<proteinExistence type="inferred from homology"/>
<feature type="domain" description="Peptidase M1 membrane alanine aminopeptidase" evidence="14">
    <location>
        <begin position="270"/>
        <end position="478"/>
    </location>
</feature>
<feature type="domain" description="Aminopeptidase N-like N-terminal" evidence="16">
    <location>
        <begin position="52"/>
        <end position="228"/>
    </location>
</feature>
<evidence type="ECO:0000259" key="14">
    <source>
        <dbReference type="Pfam" id="PF01433"/>
    </source>
</evidence>
<feature type="active site" description="Proton acceptor" evidence="9">
    <location>
        <position position="342"/>
    </location>
</feature>
<keyword evidence="18" id="KW-1185">Reference proteome</keyword>
<dbReference type="FunFam" id="1.10.390.10:FF:000006">
    <property type="entry name" value="Puromycin-sensitive aminopeptidase"/>
    <property type="match status" value="1"/>
</dbReference>
<dbReference type="PANTHER" id="PTHR11533">
    <property type="entry name" value="PROTEASE M1 ZINC METALLOPROTEASE"/>
    <property type="match status" value="1"/>
</dbReference>
<dbReference type="RefSeq" id="WP_079723316.1">
    <property type="nucleotide sequence ID" value="NZ_BMCL01000002.1"/>
</dbReference>
<dbReference type="Proteomes" id="UP000190341">
    <property type="component" value="Unassembled WGS sequence"/>
</dbReference>
<evidence type="ECO:0000256" key="3">
    <source>
        <dbReference type="ARBA" id="ARBA00022438"/>
    </source>
</evidence>
<dbReference type="PRINTS" id="PR00756">
    <property type="entry name" value="ALADIPTASE"/>
</dbReference>
<dbReference type="GO" id="GO:0005615">
    <property type="term" value="C:extracellular space"/>
    <property type="evidence" value="ECO:0007669"/>
    <property type="project" value="TreeGrafter"/>
</dbReference>
<evidence type="ECO:0000256" key="9">
    <source>
        <dbReference type="PIRSR" id="PIRSR634016-1"/>
    </source>
</evidence>
<feature type="binding site" evidence="10">
    <location>
        <position position="345"/>
    </location>
    <ligand>
        <name>Zn(2+)</name>
        <dbReference type="ChEBI" id="CHEBI:29105"/>
        <note>catalytic</note>
    </ligand>
</feature>
<dbReference type="CDD" id="cd09601">
    <property type="entry name" value="M1_APN-Q_like"/>
    <property type="match status" value="1"/>
</dbReference>
<dbReference type="PROSITE" id="PS51318">
    <property type="entry name" value="TAT"/>
    <property type="match status" value="1"/>
</dbReference>
<reference evidence="17 18" key="1">
    <citation type="submission" date="2017-02" db="EMBL/GenBank/DDBJ databases">
        <authorList>
            <person name="Peterson S.W."/>
        </authorList>
    </citation>
    <scope>NUCLEOTIDE SEQUENCE [LARGE SCALE GENOMIC DNA]</scope>
    <source>
        <strain evidence="17 18">P15</strain>
    </source>
</reference>
<dbReference type="GO" id="GO:0006508">
    <property type="term" value="P:proteolysis"/>
    <property type="evidence" value="ECO:0007669"/>
    <property type="project" value="UniProtKB-KW"/>
</dbReference>
<dbReference type="InterPro" id="IPR014782">
    <property type="entry name" value="Peptidase_M1_dom"/>
</dbReference>
<keyword evidence="7 10" id="KW-0862">Zinc</keyword>
<keyword evidence="8 12" id="KW-0482">Metalloprotease</keyword>
<comment type="catalytic activity">
    <reaction evidence="1">
        <text>Release of an N-terminal amino acid, Xaa-|-Yaa- from a peptide, amide or arylamide. Xaa is preferably Ala, but may be most amino acids including Pro (slow action). When a terminal hydrophobic residue is followed by a prolyl residue, the two may be released as an intact Xaa-Pro dipeptide.</text>
        <dbReference type="EC" id="3.4.11.2"/>
    </reaction>
</comment>
<protein>
    <recommendedName>
        <fullName evidence="12">Aminopeptidase</fullName>
        <ecNumber evidence="12">3.4.11.-</ecNumber>
    </recommendedName>
</protein>
<dbReference type="GO" id="GO:0070006">
    <property type="term" value="F:metalloaminopeptidase activity"/>
    <property type="evidence" value="ECO:0007669"/>
    <property type="project" value="TreeGrafter"/>
</dbReference>
<feature type="chain" id="PRO_5010573562" description="Aminopeptidase" evidence="13">
    <location>
        <begin position="25"/>
        <end position="913"/>
    </location>
</feature>
<dbReference type="EMBL" id="FUZV01000001">
    <property type="protein sequence ID" value="SKC53031.1"/>
    <property type="molecule type" value="Genomic_DNA"/>
</dbReference>
<gene>
    <name evidence="17" type="ORF">SAMN06296058_0965</name>
</gene>
<dbReference type="InterPro" id="IPR024571">
    <property type="entry name" value="ERAP1-like_C_dom"/>
</dbReference>
<evidence type="ECO:0000256" key="12">
    <source>
        <dbReference type="RuleBase" id="RU364040"/>
    </source>
</evidence>
<feature type="domain" description="ERAP1-like C-terminal" evidence="15">
    <location>
        <begin position="568"/>
        <end position="893"/>
    </location>
</feature>
<evidence type="ECO:0000256" key="8">
    <source>
        <dbReference type="ARBA" id="ARBA00023049"/>
    </source>
</evidence>
<dbReference type="SUPFAM" id="SSF55486">
    <property type="entry name" value="Metalloproteases ('zincins'), catalytic domain"/>
    <property type="match status" value="1"/>
</dbReference>
<organism evidence="17 18">
    <name type="scientific">Pseudoxanthomonas indica</name>
    <dbReference type="NCBI Taxonomy" id="428993"/>
    <lineage>
        <taxon>Bacteria</taxon>
        <taxon>Pseudomonadati</taxon>
        <taxon>Pseudomonadota</taxon>
        <taxon>Gammaproteobacteria</taxon>
        <taxon>Lysobacterales</taxon>
        <taxon>Lysobacteraceae</taxon>
        <taxon>Pseudoxanthomonas</taxon>
    </lineage>
</organism>
<dbReference type="InterPro" id="IPR042097">
    <property type="entry name" value="Aminopeptidase_N-like_N_sf"/>
</dbReference>
<comment type="cofactor">
    <cofactor evidence="10 12">
        <name>Zn(2+)</name>
        <dbReference type="ChEBI" id="CHEBI:29105"/>
    </cofactor>
    <text evidence="10 12">Binds 1 zinc ion per subunit.</text>
</comment>
<dbReference type="GO" id="GO:0042277">
    <property type="term" value="F:peptide binding"/>
    <property type="evidence" value="ECO:0007669"/>
    <property type="project" value="TreeGrafter"/>
</dbReference>
<feature type="binding site" evidence="10">
    <location>
        <position position="341"/>
    </location>
    <ligand>
        <name>Zn(2+)</name>
        <dbReference type="ChEBI" id="CHEBI:29105"/>
        <note>catalytic</note>
    </ligand>
</feature>
<feature type="site" description="Transition state stabilizer" evidence="11">
    <location>
        <position position="426"/>
    </location>
</feature>
<evidence type="ECO:0000313" key="17">
    <source>
        <dbReference type="EMBL" id="SKC53031.1"/>
    </source>
</evidence>
<keyword evidence="3 12" id="KW-0031">Aminopeptidase</keyword>
<dbReference type="Pfam" id="PF17900">
    <property type="entry name" value="Peptidase_M1_N"/>
    <property type="match status" value="1"/>
</dbReference>
<dbReference type="Gene3D" id="1.10.390.10">
    <property type="entry name" value="Neutral Protease Domain 2"/>
    <property type="match status" value="1"/>
</dbReference>
<dbReference type="Gene3D" id="1.25.50.20">
    <property type="match status" value="1"/>
</dbReference>
<dbReference type="Gene3D" id="2.60.40.1730">
    <property type="entry name" value="tricorn interacting facor f3 domain"/>
    <property type="match status" value="1"/>
</dbReference>
<dbReference type="InterPro" id="IPR027268">
    <property type="entry name" value="Peptidase_M4/M1_CTD_sf"/>
</dbReference>
<dbReference type="InterPro" id="IPR034016">
    <property type="entry name" value="M1_APN-typ"/>
</dbReference>
<evidence type="ECO:0000256" key="10">
    <source>
        <dbReference type="PIRSR" id="PIRSR634016-3"/>
    </source>
</evidence>
<feature type="binding site" evidence="10">
    <location>
        <position position="364"/>
    </location>
    <ligand>
        <name>Zn(2+)</name>
        <dbReference type="ChEBI" id="CHEBI:29105"/>
        <note>catalytic</note>
    </ligand>
</feature>
<evidence type="ECO:0000256" key="6">
    <source>
        <dbReference type="ARBA" id="ARBA00022801"/>
    </source>
</evidence>
<evidence type="ECO:0000256" key="7">
    <source>
        <dbReference type="ARBA" id="ARBA00022833"/>
    </source>
</evidence>
<evidence type="ECO:0000313" key="18">
    <source>
        <dbReference type="Proteomes" id="UP000190341"/>
    </source>
</evidence>
<dbReference type="GO" id="GO:0016285">
    <property type="term" value="F:alanyl aminopeptidase activity"/>
    <property type="evidence" value="ECO:0007669"/>
    <property type="project" value="UniProtKB-EC"/>
</dbReference>
<keyword evidence="4 12" id="KW-0645">Protease</keyword>
<dbReference type="InterPro" id="IPR050344">
    <property type="entry name" value="Peptidase_M1_aminopeptidases"/>
</dbReference>
<dbReference type="GO" id="GO:0008270">
    <property type="term" value="F:zinc ion binding"/>
    <property type="evidence" value="ECO:0007669"/>
    <property type="project" value="UniProtKB-UniRule"/>
</dbReference>
<dbReference type="InterPro" id="IPR006311">
    <property type="entry name" value="TAT_signal"/>
</dbReference>
<dbReference type="InterPro" id="IPR001930">
    <property type="entry name" value="Peptidase_M1"/>
</dbReference>
<evidence type="ECO:0000259" key="16">
    <source>
        <dbReference type="Pfam" id="PF17900"/>
    </source>
</evidence>
<dbReference type="InterPro" id="IPR045357">
    <property type="entry name" value="Aminopeptidase_N-like_N"/>
</dbReference>
<keyword evidence="6 12" id="KW-0378">Hydrolase</keyword>
<accession>A0A1T5JNN8</accession>
<evidence type="ECO:0000256" key="5">
    <source>
        <dbReference type="ARBA" id="ARBA00022723"/>
    </source>
</evidence>
<keyword evidence="5 10" id="KW-0479">Metal-binding</keyword>
<dbReference type="OrthoDB" id="100605at2"/>
<evidence type="ECO:0000256" key="1">
    <source>
        <dbReference type="ARBA" id="ARBA00000098"/>
    </source>
</evidence>
<comment type="similarity">
    <text evidence="2 12">Belongs to the peptidase M1 family.</text>
</comment>
<dbReference type="STRING" id="428993.SAMN06296058_0965"/>
<dbReference type="Pfam" id="PF01433">
    <property type="entry name" value="Peptidase_M1"/>
    <property type="match status" value="1"/>
</dbReference>
<evidence type="ECO:0000256" key="4">
    <source>
        <dbReference type="ARBA" id="ARBA00022670"/>
    </source>
</evidence>
<dbReference type="GO" id="GO:0043171">
    <property type="term" value="P:peptide catabolic process"/>
    <property type="evidence" value="ECO:0007669"/>
    <property type="project" value="TreeGrafter"/>
</dbReference>
<name>A0A1T5JNN8_9GAMM</name>
<dbReference type="Pfam" id="PF11838">
    <property type="entry name" value="ERAP1_C"/>
    <property type="match status" value="1"/>
</dbReference>